<proteinExistence type="predicted"/>
<sequence>MNARDWRMRGRKGQKGILGWVERSFEENEGRTKRGLKETMKKNQESKKDTKKEKWLHWMDELTDGWPAKTDQCEPFIKTNMTSGDPYIYHIDTGPGDQF</sequence>
<dbReference type="Proteomes" id="UP001434883">
    <property type="component" value="Unassembled WGS sequence"/>
</dbReference>
<feature type="region of interest" description="Disordered" evidence="1">
    <location>
        <begin position="27"/>
        <end position="52"/>
    </location>
</feature>
<gene>
    <name evidence="2" type="ORF">XENOCAPTIV_024247</name>
</gene>
<keyword evidence="3" id="KW-1185">Reference proteome</keyword>
<organism evidence="2 3">
    <name type="scientific">Xenoophorus captivus</name>
    <dbReference type="NCBI Taxonomy" id="1517983"/>
    <lineage>
        <taxon>Eukaryota</taxon>
        <taxon>Metazoa</taxon>
        <taxon>Chordata</taxon>
        <taxon>Craniata</taxon>
        <taxon>Vertebrata</taxon>
        <taxon>Euteleostomi</taxon>
        <taxon>Actinopterygii</taxon>
        <taxon>Neopterygii</taxon>
        <taxon>Teleostei</taxon>
        <taxon>Neoteleostei</taxon>
        <taxon>Acanthomorphata</taxon>
        <taxon>Ovalentaria</taxon>
        <taxon>Atherinomorphae</taxon>
        <taxon>Cyprinodontiformes</taxon>
        <taxon>Goodeidae</taxon>
        <taxon>Xenoophorus</taxon>
    </lineage>
</organism>
<evidence type="ECO:0000313" key="3">
    <source>
        <dbReference type="Proteomes" id="UP001434883"/>
    </source>
</evidence>
<accession>A0ABV0R3I3</accession>
<reference evidence="2 3" key="1">
    <citation type="submission" date="2021-06" db="EMBL/GenBank/DDBJ databases">
        <authorList>
            <person name="Palmer J.M."/>
        </authorList>
    </citation>
    <scope>NUCLEOTIDE SEQUENCE [LARGE SCALE GENOMIC DNA]</scope>
    <source>
        <strain evidence="2 3">XC_2019</strain>
        <tissue evidence="2">Muscle</tissue>
    </source>
</reference>
<evidence type="ECO:0000313" key="2">
    <source>
        <dbReference type="EMBL" id="MEQ2202102.1"/>
    </source>
</evidence>
<dbReference type="EMBL" id="JAHRIN010030835">
    <property type="protein sequence ID" value="MEQ2202102.1"/>
    <property type="molecule type" value="Genomic_DNA"/>
</dbReference>
<evidence type="ECO:0000256" key="1">
    <source>
        <dbReference type="SAM" id="MobiDB-lite"/>
    </source>
</evidence>
<comment type="caution">
    <text evidence="2">The sequence shown here is derived from an EMBL/GenBank/DDBJ whole genome shotgun (WGS) entry which is preliminary data.</text>
</comment>
<protein>
    <submittedName>
        <fullName evidence="2">Uncharacterized protein</fullName>
    </submittedName>
</protein>
<name>A0ABV0R3I3_9TELE</name>